<proteinExistence type="predicted"/>
<dbReference type="CDD" id="cd00130">
    <property type="entry name" value="PAS"/>
    <property type="match status" value="1"/>
</dbReference>
<dbReference type="InterPro" id="IPR013656">
    <property type="entry name" value="PAS_4"/>
</dbReference>
<comment type="caution">
    <text evidence="2">The sequence shown here is derived from an EMBL/GenBank/DDBJ whole genome shotgun (WGS) entry which is preliminary data.</text>
</comment>
<evidence type="ECO:0000259" key="1">
    <source>
        <dbReference type="Pfam" id="PF08448"/>
    </source>
</evidence>
<accession>A0A2W4D7J2</accession>
<protein>
    <submittedName>
        <fullName evidence="2">Diguanylate cyclase</fullName>
    </submittedName>
</protein>
<organism evidence="2 3">
    <name type="scientific">Rhizobium tubonense</name>
    <dbReference type="NCBI Taxonomy" id="484088"/>
    <lineage>
        <taxon>Bacteria</taxon>
        <taxon>Pseudomonadati</taxon>
        <taxon>Pseudomonadota</taxon>
        <taxon>Alphaproteobacteria</taxon>
        <taxon>Hyphomicrobiales</taxon>
        <taxon>Rhizobiaceae</taxon>
        <taxon>Rhizobium/Agrobacterium group</taxon>
        <taxon>Rhizobium</taxon>
    </lineage>
</organism>
<evidence type="ECO:0000313" key="2">
    <source>
        <dbReference type="EMBL" id="PZM13224.1"/>
    </source>
</evidence>
<dbReference type="InterPro" id="IPR035965">
    <property type="entry name" value="PAS-like_dom_sf"/>
</dbReference>
<dbReference type="SUPFAM" id="SSF55785">
    <property type="entry name" value="PYP-like sensor domain (PAS domain)"/>
    <property type="match status" value="1"/>
</dbReference>
<name>A0A2W4D7J2_9HYPH</name>
<dbReference type="EMBL" id="PCDP01000036">
    <property type="protein sequence ID" value="PZM13224.1"/>
    <property type="molecule type" value="Genomic_DNA"/>
</dbReference>
<dbReference type="Proteomes" id="UP000248925">
    <property type="component" value="Unassembled WGS sequence"/>
</dbReference>
<dbReference type="Gene3D" id="3.30.450.20">
    <property type="entry name" value="PAS domain"/>
    <property type="match status" value="1"/>
</dbReference>
<reference evidence="2 3" key="1">
    <citation type="journal article" date="2018" name="Sci. Rep.">
        <title>Rhizobium tumorigenes sp. nov., a novel plant tumorigenic bacterium isolated from cane gall tumors on thornless blackberry.</title>
        <authorList>
            <person name="Kuzmanovi N."/>
            <person name="Smalla K."/>
            <person name="Gronow S."/>
            <person name="PuBawska J."/>
        </authorList>
    </citation>
    <scope>NUCLEOTIDE SEQUENCE [LARGE SCALE GENOMIC DNA]</scope>
    <source>
        <strain evidence="2 3">CCBAU 85046</strain>
    </source>
</reference>
<keyword evidence="3" id="KW-1185">Reference proteome</keyword>
<gene>
    <name evidence="2" type="ORF">CPY51_16020</name>
</gene>
<sequence length="239" mass="26686">MLALFHAFSTKCALMRRAVNTGDDELAYALDRELGPLFTAIIEYRASSALEIYMQLQFVSNIIRDEADDRASVIRNAQALSVLIDRYFAGSSAPASDSLVVLPALKTDPDAEEFDRGRLLNDTILDSLPDRVVVVTRDYRYLYSNAANGEYRKMKPIELIGRHVKEFIGSEFFEQTAKQKLDACFAGENIDHVFRDDMTETSGMALRCRMTPLRDDKGGIFAALLTLQDVNAKTNALVG</sequence>
<dbReference type="OrthoDB" id="7865850at2"/>
<dbReference type="InterPro" id="IPR000014">
    <property type="entry name" value="PAS"/>
</dbReference>
<feature type="domain" description="PAS fold-4" evidence="1">
    <location>
        <begin position="125"/>
        <end position="232"/>
    </location>
</feature>
<dbReference type="AlphaFoldDB" id="A0A2W4D7J2"/>
<dbReference type="Pfam" id="PF08448">
    <property type="entry name" value="PAS_4"/>
    <property type="match status" value="1"/>
</dbReference>
<evidence type="ECO:0000313" key="3">
    <source>
        <dbReference type="Proteomes" id="UP000248925"/>
    </source>
</evidence>